<dbReference type="HOGENOM" id="CLU_098023_0_0_1"/>
<feature type="chain" id="PRO_5002206337" evidence="2">
    <location>
        <begin position="17"/>
        <end position="262"/>
    </location>
</feature>
<reference evidence="4" key="2">
    <citation type="submission" date="2015-01" db="EMBL/GenBank/DDBJ databases">
        <title>Evolutionary Origins and Diversification of the Mycorrhizal Mutualists.</title>
        <authorList>
            <consortium name="DOE Joint Genome Institute"/>
            <consortium name="Mycorrhizal Genomics Consortium"/>
            <person name="Kohler A."/>
            <person name="Kuo A."/>
            <person name="Nagy L.G."/>
            <person name="Floudas D."/>
            <person name="Copeland A."/>
            <person name="Barry K.W."/>
            <person name="Cichocki N."/>
            <person name="Veneault-Fourrey C."/>
            <person name="LaButti K."/>
            <person name="Lindquist E.A."/>
            <person name="Lipzen A."/>
            <person name="Lundell T."/>
            <person name="Morin E."/>
            <person name="Murat C."/>
            <person name="Riley R."/>
            <person name="Ohm R."/>
            <person name="Sun H."/>
            <person name="Tunlid A."/>
            <person name="Henrissat B."/>
            <person name="Grigoriev I.V."/>
            <person name="Hibbett D.S."/>
            <person name="Martin F."/>
        </authorList>
    </citation>
    <scope>NUCLEOTIDE SEQUENCE [LARGE SCALE GENOMIC DNA]</scope>
    <source>
        <strain evidence="4">441</strain>
    </source>
</reference>
<keyword evidence="2" id="KW-0732">Signal</keyword>
<dbReference type="AlphaFoldDB" id="A0A0C9YS37"/>
<organism evidence="3 4">
    <name type="scientific">Pisolithus microcarpus 441</name>
    <dbReference type="NCBI Taxonomy" id="765257"/>
    <lineage>
        <taxon>Eukaryota</taxon>
        <taxon>Fungi</taxon>
        <taxon>Dikarya</taxon>
        <taxon>Basidiomycota</taxon>
        <taxon>Agaricomycotina</taxon>
        <taxon>Agaricomycetes</taxon>
        <taxon>Agaricomycetidae</taxon>
        <taxon>Boletales</taxon>
        <taxon>Sclerodermatineae</taxon>
        <taxon>Pisolithaceae</taxon>
        <taxon>Pisolithus</taxon>
    </lineage>
</organism>
<evidence type="ECO:0000313" key="4">
    <source>
        <dbReference type="Proteomes" id="UP000054018"/>
    </source>
</evidence>
<feature type="compositionally biased region" description="Low complexity" evidence="1">
    <location>
        <begin position="56"/>
        <end position="70"/>
    </location>
</feature>
<reference evidence="3 4" key="1">
    <citation type="submission" date="2014-04" db="EMBL/GenBank/DDBJ databases">
        <authorList>
            <consortium name="DOE Joint Genome Institute"/>
            <person name="Kuo A."/>
            <person name="Kohler A."/>
            <person name="Costa M.D."/>
            <person name="Nagy L.G."/>
            <person name="Floudas D."/>
            <person name="Copeland A."/>
            <person name="Barry K.W."/>
            <person name="Cichocki N."/>
            <person name="Veneault-Fourrey C."/>
            <person name="LaButti K."/>
            <person name="Lindquist E.A."/>
            <person name="Lipzen A."/>
            <person name="Lundell T."/>
            <person name="Morin E."/>
            <person name="Murat C."/>
            <person name="Sun H."/>
            <person name="Tunlid A."/>
            <person name="Henrissat B."/>
            <person name="Grigoriev I.V."/>
            <person name="Hibbett D.S."/>
            <person name="Martin F."/>
            <person name="Nordberg H.P."/>
            <person name="Cantor M.N."/>
            <person name="Hua S.X."/>
        </authorList>
    </citation>
    <scope>NUCLEOTIDE SEQUENCE [LARGE SCALE GENOMIC DNA]</scope>
    <source>
        <strain evidence="3 4">441</strain>
    </source>
</reference>
<dbReference type="EMBL" id="KN833694">
    <property type="protein sequence ID" value="KIK27820.1"/>
    <property type="molecule type" value="Genomic_DNA"/>
</dbReference>
<gene>
    <name evidence="3" type="ORF">PISMIDRAFT_674112</name>
</gene>
<proteinExistence type="predicted"/>
<dbReference type="OrthoDB" id="3265564at2759"/>
<evidence type="ECO:0000256" key="1">
    <source>
        <dbReference type="SAM" id="MobiDB-lite"/>
    </source>
</evidence>
<evidence type="ECO:0000256" key="2">
    <source>
        <dbReference type="SAM" id="SignalP"/>
    </source>
</evidence>
<feature type="region of interest" description="Disordered" evidence="1">
    <location>
        <begin position="22"/>
        <end position="96"/>
    </location>
</feature>
<name>A0A0C9YS37_9AGAM</name>
<evidence type="ECO:0000313" key="3">
    <source>
        <dbReference type="EMBL" id="KIK27820.1"/>
    </source>
</evidence>
<keyword evidence="4" id="KW-1185">Reference proteome</keyword>
<protein>
    <submittedName>
        <fullName evidence="3">Uncharacterized protein</fullName>
    </submittedName>
</protein>
<feature type="signal peptide" evidence="2">
    <location>
        <begin position="1"/>
        <end position="16"/>
    </location>
</feature>
<dbReference type="Proteomes" id="UP000054018">
    <property type="component" value="Unassembled WGS sequence"/>
</dbReference>
<feature type="compositionally biased region" description="Pro residues" evidence="1">
    <location>
        <begin position="71"/>
        <end position="81"/>
    </location>
</feature>
<accession>A0A0C9YS37</accession>
<feature type="compositionally biased region" description="Low complexity" evidence="1">
    <location>
        <begin position="22"/>
        <end position="42"/>
    </location>
</feature>
<sequence length="262" mass="26659">MRSFAILALLFTSVFAAPLDTSSKSVTSTGKSVPSSPASSVVNGVGQVAHVPRGQPAAPSAPAPSVSVPSTPVPSPSPPSVPAAKVPSTPQLTTRDTCSTPSIACILTTLADDIEPLVEELVDLVPANATVAIVTPILQSITNSLLAAVPKLEALVGTEVSKLLVDVEGVTITVEELAQIVLNALELVFKALAQILEIIDSQPGQIFDLLVGVLNAVLAILQVVVKLVSSIVGSLGPLVAPFVPLIDTLGVAALLQLLNLSS</sequence>